<dbReference type="SUPFAM" id="SSF56801">
    <property type="entry name" value="Acetyl-CoA synthetase-like"/>
    <property type="match status" value="1"/>
</dbReference>
<dbReference type="Gene3D" id="3.30.300.30">
    <property type="match status" value="1"/>
</dbReference>
<gene>
    <name evidence="3" type="ORF">A2557_11270</name>
</gene>
<dbReference type="EMBL" id="MFNF01000008">
    <property type="protein sequence ID" value="OGH03997.1"/>
    <property type="molecule type" value="Genomic_DNA"/>
</dbReference>
<name>A0A1F6H0R3_9PROT</name>
<comment type="caution">
    <text evidence="3">The sequence shown here is derived from an EMBL/GenBank/DDBJ whole genome shotgun (WGS) entry which is preliminary data.</text>
</comment>
<dbReference type="InterPro" id="IPR054545">
    <property type="entry name" value="ApeI-like"/>
</dbReference>
<reference evidence="3 4" key="1">
    <citation type="journal article" date="2016" name="Nat. Commun.">
        <title>Thousands of microbial genomes shed light on interconnected biogeochemical processes in an aquifer system.</title>
        <authorList>
            <person name="Anantharaman K."/>
            <person name="Brown C.T."/>
            <person name="Hug L.A."/>
            <person name="Sharon I."/>
            <person name="Castelle C.J."/>
            <person name="Probst A.J."/>
            <person name="Thomas B.C."/>
            <person name="Singh A."/>
            <person name="Wilkins M.J."/>
            <person name="Karaoz U."/>
            <person name="Brodie E.L."/>
            <person name="Williams K.H."/>
            <person name="Hubbard S.S."/>
            <person name="Banfield J.F."/>
        </authorList>
    </citation>
    <scope>NUCLEOTIDE SEQUENCE [LARGE SCALE GENOMIC DNA]</scope>
</reference>
<dbReference type="InterPro" id="IPR050237">
    <property type="entry name" value="ATP-dep_AMP-bd_enzyme"/>
</dbReference>
<organism evidence="3 4">
    <name type="scientific">Candidatus Lambdaproteobacteria bacterium RIFOXYD2_FULL_56_26</name>
    <dbReference type="NCBI Taxonomy" id="1817773"/>
    <lineage>
        <taxon>Bacteria</taxon>
        <taxon>Pseudomonadati</taxon>
        <taxon>Pseudomonadota</taxon>
        <taxon>Candidatus Lambdaproteobacteria</taxon>
    </lineage>
</organism>
<dbReference type="InterPro" id="IPR042099">
    <property type="entry name" value="ANL_N_sf"/>
</dbReference>
<dbReference type="PANTHER" id="PTHR43767">
    <property type="entry name" value="LONG-CHAIN-FATTY-ACID--COA LIGASE"/>
    <property type="match status" value="1"/>
</dbReference>
<feature type="domain" description="AMP-dependent synthetase/ligase" evidence="1">
    <location>
        <begin position="84"/>
        <end position="306"/>
    </location>
</feature>
<dbReference type="AlphaFoldDB" id="A0A1F6H0R3"/>
<dbReference type="SUPFAM" id="SSF54637">
    <property type="entry name" value="Thioesterase/thiol ester dehydrase-isomerase"/>
    <property type="match status" value="1"/>
</dbReference>
<dbReference type="PANTHER" id="PTHR43767:SF10">
    <property type="entry name" value="SURFACTIN SYNTHASE SUBUNIT 1"/>
    <property type="match status" value="1"/>
</dbReference>
<accession>A0A1F6H0R3</accession>
<dbReference type="Pfam" id="PF22818">
    <property type="entry name" value="ApeI-like"/>
    <property type="match status" value="1"/>
</dbReference>
<proteinExistence type="predicted"/>
<dbReference type="Gene3D" id="3.40.50.12780">
    <property type="entry name" value="N-terminal domain of ligase-like"/>
    <property type="match status" value="1"/>
</dbReference>
<dbReference type="Proteomes" id="UP000177583">
    <property type="component" value="Unassembled WGS sequence"/>
</dbReference>
<evidence type="ECO:0000259" key="2">
    <source>
        <dbReference type="Pfam" id="PF22818"/>
    </source>
</evidence>
<evidence type="ECO:0000313" key="4">
    <source>
        <dbReference type="Proteomes" id="UP000177583"/>
    </source>
</evidence>
<evidence type="ECO:0000259" key="1">
    <source>
        <dbReference type="Pfam" id="PF00501"/>
    </source>
</evidence>
<dbReference type="InterPro" id="IPR029069">
    <property type="entry name" value="HotDog_dom_sf"/>
</dbReference>
<dbReference type="Pfam" id="PF00501">
    <property type="entry name" value="AMP-binding"/>
    <property type="match status" value="1"/>
</dbReference>
<dbReference type="InterPro" id="IPR000873">
    <property type="entry name" value="AMP-dep_synth/lig_dom"/>
</dbReference>
<evidence type="ECO:0008006" key="5">
    <source>
        <dbReference type="Google" id="ProtNLM"/>
    </source>
</evidence>
<dbReference type="InterPro" id="IPR045851">
    <property type="entry name" value="AMP-bd_C_sf"/>
</dbReference>
<sequence>MDRPAPLSRLLLSPPAADRPLCFWKDQTLDWGGFLGLLGPLSDKVAAAPPGAYLLFAKDSGLFLLGLLALWLNRKTVVLPPNDLPETLAELAPQTVGLVSDFDPPARCLHLDLRQLSSGAVPVPRLLCPGTPALVLVTSGSTGSPKRVEKTLDQLETELLAQESLWGEGTKGARVYATVSHQHIYGLLFRLLWPLVTGRPFARFAHLYPEELALDMVGPSVLVSGPAHLKRFPQLVSLADFGDKVRLCLSSGGPLDRETALSVAQGWGRAPVEIFGSTETGGVAYRCRQEGQPERLWTPLPGVEVRSDQGQLLVRSPYVNLEGQAEWFLMGDLVELRPLGFELLGRADRVAKIEEKRVSLPRMEAKLLERPEVAQAWLTALESPPGRVRLAGVLGLTQAGWEQVDQTGERALTQVLRDHLRQSFEELLVPRRFLLLPQLPLDPQGKPDRSRMTELLLHPRLPQILGRRSKPEELWVRLRVPNHLAYFQGHFDQAPVLPGVVEVFWVHQYLNQALGRLVAVKRVSGLKFSAPLLPGAVCELQILLAGPGRWSFVYTQGSTRCGSGILELER</sequence>
<dbReference type="Gene3D" id="3.10.129.10">
    <property type="entry name" value="Hotdog Thioesterase"/>
    <property type="match status" value="1"/>
</dbReference>
<evidence type="ECO:0000313" key="3">
    <source>
        <dbReference type="EMBL" id="OGH03997.1"/>
    </source>
</evidence>
<protein>
    <recommendedName>
        <fullName evidence="5">AMP-dependent synthetase/ligase domain-containing protein</fullName>
    </recommendedName>
</protein>
<feature type="domain" description="ApeI dehydratase-like" evidence="2">
    <location>
        <begin position="470"/>
        <end position="562"/>
    </location>
</feature>